<dbReference type="STRING" id="1312852.EG19_10355"/>
<evidence type="ECO:0000256" key="1">
    <source>
        <dbReference type="SAM" id="MobiDB-lite"/>
    </source>
</evidence>
<accession>A0A062XYP7</accession>
<sequence>MKYAGVLCLLLLAEPSAGPLEYRFAEVKSKVIITHGQTERRAQVGTVALAGDRVRTGWFGRAVIEVPTRGSRFELFPLTQAVLAGEQPGVLIELKRGRLWAVFEAITGQEERLVATPGAILAVRGTAYGLEVDRSANVELAVFEGTVEVRSSLPEVPPLLVPAGHFCTFSPARQPFSRPMPQGMSPEMWRHGGGMGGMRPGDMGGRGAGGMGDSTRRPPSGMGPHRH</sequence>
<evidence type="ECO:0000259" key="2">
    <source>
        <dbReference type="Pfam" id="PF04773"/>
    </source>
</evidence>
<reference evidence="3 4" key="1">
    <citation type="submission" date="2014-04" db="EMBL/GenBank/DDBJ databases">
        <title>The Genome Sequence of Thermoanaerobaculum aquaticum MP-01, The First Cultivated Group 23 Acidobacterium.</title>
        <authorList>
            <person name="Stamps B.W."/>
            <person name="Losey N.A."/>
            <person name="Lawson P.A."/>
            <person name="Stevenson B.S."/>
        </authorList>
    </citation>
    <scope>NUCLEOTIDE SEQUENCE [LARGE SCALE GENOMIC DNA]</scope>
    <source>
        <strain evidence="3 4">MP-01</strain>
    </source>
</reference>
<dbReference type="EMBL" id="JMFG01000006">
    <property type="protein sequence ID" value="KDA54559.1"/>
    <property type="molecule type" value="Genomic_DNA"/>
</dbReference>
<dbReference type="InterPro" id="IPR006860">
    <property type="entry name" value="FecR"/>
</dbReference>
<proteinExistence type="predicted"/>
<keyword evidence="4" id="KW-1185">Reference proteome</keyword>
<evidence type="ECO:0000313" key="3">
    <source>
        <dbReference type="EMBL" id="KDA54559.1"/>
    </source>
</evidence>
<organism evidence="3 4">
    <name type="scientific">Thermoanaerobaculum aquaticum</name>
    <dbReference type="NCBI Taxonomy" id="1312852"/>
    <lineage>
        <taxon>Bacteria</taxon>
        <taxon>Pseudomonadati</taxon>
        <taxon>Acidobacteriota</taxon>
        <taxon>Thermoanaerobaculia</taxon>
        <taxon>Thermoanaerobaculales</taxon>
        <taxon>Thermoanaerobaculaceae</taxon>
        <taxon>Thermoanaerobaculum</taxon>
    </lineage>
</organism>
<feature type="region of interest" description="Disordered" evidence="1">
    <location>
        <begin position="194"/>
        <end position="227"/>
    </location>
</feature>
<dbReference type="AlphaFoldDB" id="A0A062XYP7"/>
<comment type="caution">
    <text evidence="3">The sequence shown here is derived from an EMBL/GenBank/DDBJ whole genome shotgun (WGS) entry which is preliminary data.</text>
</comment>
<dbReference type="Proteomes" id="UP000027284">
    <property type="component" value="Unassembled WGS sequence"/>
</dbReference>
<gene>
    <name evidence="3" type="ORF">EG19_10355</name>
</gene>
<feature type="domain" description="FecR protein" evidence="2">
    <location>
        <begin position="52"/>
        <end position="148"/>
    </location>
</feature>
<dbReference type="OrthoDB" id="369729at2"/>
<dbReference type="Pfam" id="PF04773">
    <property type="entry name" value="FecR"/>
    <property type="match status" value="1"/>
</dbReference>
<evidence type="ECO:0000313" key="4">
    <source>
        <dbReference type="Proteomes" id="UP000027284"/>
    </source>
</evidence>
<protein>
    <recommendedName>
        <fullName evidence="2">FecR protein domain-containing protein</fullName>
    </recommendedName>
</protein>
<feature type="compositionally biased region" description="Gly residues" evidence="1">
    <location>
        <begin position="194"/>
        <end position="212"/>
    </location>
</feature>
<dbReference type="RefSeq" id="WP_038047102.1">
    <property type="nucleotide sequence ID" value="NZ_JMFG01000006.1"/>
</dbReference>
<name>A0A062XYP7_9BACT</name>